<protein>
    <submittedName>
        <fullName evidence="3">Uncharacterized protein</fullName>
    </submittedName>
</protein>
<feature type="compositionally biased region" description="Basic and acidic residues" evidence="1">
    <location>
        <begin position="1"/>
        <end position="13"/>
    </location>
</feature>
<keyword evidence="2" id="KW-0472">Membrane</keyword>
<keyword evidence="2" id="KW-0812">Transmembrane</keyword>
<proteinExistence type="predicted"/>
<feature type="compositionally biased region" description="Low complexity" evidence="1">
    <location>
        <begin position="29"/>
        <end position="41"/>
    </location>
</feature>
<name>X6NLB6_RETFI</name>
<accession>X6NLB6</accession>
<sequence>MKRKNDSDAEPPAKRRRLGEAPGATSETSQPNPQPQSSAQQVALNNTQRLYSSEVIQLLLQLFQHYQQKGIVNHTLDILIFRAYQFLRHKLDPKNAETKNDQRSLYEEMDAIITPHQILWCDYLWPQLIQMKSQIKAYRLLSRDLPVSNRLSELVHGAHNPHVKDNYFYKLVTVPLFAFFFFLIKTNRAINAGNDSTSSCLFSYKYIPQMCPALMSADRQNGVDTNNKAKPRIPNRIEELVYQNECNRYQKMIRRRDILRDYLNEFNTNPALKPQGVNTGIDQKDVACAKEELRHLEIYDLQRQLRYEIFQKYQEKMLREETENKTTKECLLDPDMFVRTAKIGLQYEPHITLANHPPTMVISTHNFPYHFVGQNKIRKCT</sequence>
<comment type="caution">
    <text evidence="3">The sequence shown here is derived from an EMBL/GenBank/DDBJ whole genome shotgun (WGS) entry which is preliminary data.</text>
</comment>
<evidence type="ECO:0000256" key="2">
    <source>
        <dbReference type="SAM" id="Phobius"/>
    </source>
</evidence>
<keyword evidence="4" id="KW-1185">Reference proteome</keyword>
<organism evidence="3 4">
    <name type="scientific">Reticulomyxa filosa</name>
    <dbReference type="NCBI Taxonomy" id="46433"/>
    <lineage>
        <taxon>Eukaryota</taxon>
        <taxon>Sar</taxon>
        <taxon>Rhizaria</taxon>
        <taxon>Retaria</taxon>
        <taxon>Foraminifera</taxon>
        <taxon>Monothalamids</taxon>
        <taxon>Reticulomyxidae</taxon>
        <taxon>Reticulomyxa</taxon>
    </lineage>
</organism>
<dbReference type="Proteomes" id="UP000023152">
    <property type="component" value="Unassembled WGS sequence"/>
</dbReference>
<evidence type="ECO:0000256" key="1">
    <source>
        <dbReference type="SAM" id="MobiDB-lite"/>
    </source>
</evidence>
<feature type="transmembrane region" description="Helical" evidence="2">
    <location>
        <begin position="167"/>
        <end position="184"/>
    </location>
</feature>
<evidence type="ECO:0000313" key="4">
    <source>
        <dbReference type="Proteomes" id="UP000023152"/>
    </source>
</evidence>
<dbReference type="AlphaFoldDB" id="X6NLB6"/>
<evidence type="ECO:0000313" key="3">
    <source>
        <dbReference type="EMBL" id="ETO26177.1"/>
    </source>
</evidence>
<gene>
    <name evidence="3" type="ORF">RFI_10959</name>
</gene>
<feature type="region of interest" description="Disordered" evidence="1">
    <location>
        <begin position="1"/>
        <end position="42"/>
    </location>
</feature>
<reference evidence="3 4" key="1">
    <citation type="journal article" date="2013" name="Curr. Biol.">
        <title>The Genome of the Foraminiferan Reticulomyxa filosa.</title>
        <authorList>
            <person name="Glockner G."/>
            <person name="Hulsmann N."/>
            <person name="Schleicher M."/>
            <person name="Noegel A.A."/>
            <person name="Eichinger L."/>
            <person name="Gallinger C."/>
            <person name="Pawlowski J."/>
            <person name="Sierra R."/>
            <person name="Euteneuer U."/>
            <person name="Pillet L."/>
            <person name="Moustafa A."/>
            <person name="Platzer M."/>
            <person name="Groth M."/>
            <person name="Szafranski K."/>
            <person name="Schliwa M."/>
        </authorList>
    </citation>
    <scope>NUCLEOTIDE SEQUENCE [LARGE SCALE GENOMIC DNA]</scope>
</reference>
<keyword evidence="2" id="KW-1133">Transmembrane helix</keyword>
<dbReference type="EMBL" id="ASPP01008036">
    <property type="protein sequence ID" value="ETO26177.1"/>
    <property type="molecule type" value="Genomic_DNA"/>
</dbReference>